<keyword evidence="3" id="KW-1185">Reference proteome</keyword>
<dbReference type="AlphaFoldDB" id="A0AA40CLE8"/>
<feature type="transmembrane region" description="Helical" evidence="1">
    <location>
        <begin position="220"/>
        <end position="236"/>
    </location>
</feature>
<accession>A0AA40CLE8</accession>
<evidence type="ECO:0000313" key="2">
    <source>
        <dbReference type="EMBL" id="KAK0641314.1"/>
    </source>
</evidence>
<dbReference type="Proteomes" id="UP001174936">
    <property type="component" value="Unassembled WGS sequence"/>
</dbReference>
<gene>
    <name evidence="2" type="ORF">B0T16DRAFT_515497</name>
</gene>
<organism evidence="2 3">
    <name type="scientific">Cercophora newfieldiana</name>
    <dbReference type="NCBI Taxonomy" id="92897"/>
    <lineage>
        <taxon>Eukaryota</taxon>
        <taxon>Fungi</taxon>
        <taxon>Dikarya</taxon>
        <taxon>Ascomycota</taxon>
        <taxon>Pezizomycotina</taxon>
        <taxon>Sordariomycetes</taxon>
        <taxon>Sordariomycetidae</taxon>
        <taxon>Sordariales</taxon>
        <taxon>Lasiosphaeriaceae</taxon>
        <taxon>Cercophora</taxon>
    </lineage>
</organism>
<comment type="caution">
    <text evidence="2">The sequence shown here is derived from an EMBL/GenBank/DDBJ whole genome shotgun (WGS) entry which is preliminary data.</text>
</comment>
<feature type="transmembrane region" description="Helical" evidence="1">
    <location>
        <begin position="67"/>
        <end position="91"/>
    </location>
</feature>
<feature type="transmembrane region" description="Helical" evidence="1">
    <location>
        <begin position="167"/>
        <end position="185"/>
    </location>
</feature>
<feature type="transmembrane region" description="Helical" evidence="1">
    <location>
        <begin position="142"/>
        <end position="160"/>
    </location>
</feature>
<sequence length="296" mass="34609">NPPTRTNILRIHTNTPLCKSIKHPTFEDTHAIMNTIKGELPHILWDESCREYHSNALILILISRLQLIIPTAVLLLYFFNISFFIITTYWVTRFFNHSLFHRPTEVPLLLRAPIPNTTSPYWMTIHRILEALSPSPQTPFHILLYLSIVLFGPFIIPVNWIHFLFRWIIRVPLIHGVPVGVAIWFSREALYGLLILTIWLLQAIQYVLRLQWAQLRPRLWMFPVGFILLVMIKSASTEIVQSILDWIFFRIANSLYFTGDAIRDLMGVPFAMFEPGITVRTYIDSGTQTEWPYEII</sequence>
<proteinExistence type="predicted"/>
<keyword evidence="1" id="KW-1133">Transmembrane helix</keyword>
<protein>
    <submittedName>
        <fullName evidence="2">Uncharacterized protein</fullName>
    </submittedName>
</protein>
<reference evidence="2" key="1">
    <citation type="submission" date="2023-06" db="EMBL/GenBank/DDBJ databases">
        <title>Genome-scale phylogeny and comparative genomics of the fungal order Sordariales.</title>
        <authorList>
            <consortium name="Lawrence Berkeley National Laboratory"/>
            <person name="Hensen N."/>
            <person name="Bonometti L."/>
            <person name="Westerberg I."/>
            <person name="Brannstrom I.O."/>
            <person name="Guillou S."/>
            <person name="Cros-Aarteil S."/>
            <person name="Calhoun S."/>
            <person name="Haridas S."/>
            <person name="Kuo A."/>
            <person name="Mondo S."/>
            <person name="Pangilinan J."/>
            <person name="Riley R."/>
            <person name="Labutti K."/>
            <person name="Andreopoulos B."/>
            <person name="Lipzen A."/>
            <person name="Chen C."/>
            <person name="Yanf M."/>
            <person name="Daum C."/>
            <person name="Ng V."/>
            <person name="Clum A."/>
            <person name="Steindorff A."/>
            <person name="Ohm R."/>
            <person name="Martin F."/>
            <person name="Silar P."/>
            <person name="Natvig D."/>
            <person name="Lalanne C."/>
            <person name="Gautier V."/>
            <person name="Ament-Velasquez S.L."/>
            <person name="Kruys A."/>
            <person name="Hutchinson M.I."/>
            <person name="Powell A.J."/>
            <person name="Barry K."/>
            <person name="Miller A.N."/>
            <person name="Grigoriev I.V."/>
            <person name="Debuchy R."/>
            <person name="Gladieux P."/>
            <person name="Thoren M.H."/>
            <person name="Johannesson H."/>
        </authorList>
    </citation>
    <scope>NUCLEOTIDE SEQUENCE</scope>
    <source>
        <strain evidence="2">SMH2532-1</strain>
    </source>
</reference>
<keyword evidence="1" id="KW-0472">Membrane</keyword>
<evidence type="ECO:0000256" key="1">
    <source>
        <dbReference type="SAM" id="Phobius"/>
    </source>
</evidence>
<evidence type="ECO:0000313" key="3">
    <source>
        <dbReference type="Proteomes" id="UP001174936"/>
    </source>
</evidence>
<feature type="transmembrane region" description="Helical" evidence="1">
    <location>
        <begin position="191"/>
        <end position="208"/>
    </location>
</feature>
<dbReference type="EMBL" id="JAULSV010000006">
    <property type="protein sequence ID" value="KAK0641314.1"/>
    <property type="molecule type" value="Genomic_DNA"/>
</dbReference>
<name>A0AA40CLE8_9PEZI</name>
<feature type="non-terminal residue" evidence="2">
    <location>
        <position position="1"/>
    </location>
</feature>
<keyword evidence="1" id="KW-0812">Transmembrane</keyword>